<reference evidence="13" key="1">
    <citation type="submission" date="2019-02" db="EMBL/GenBank/DDBJ databases">
        <authorList>
            <person name="Gruber-Vodicka R. H."/>
            <person name="Seah K. B. B."/>
        </authorList>
    </citation>
    <scope>NUCLEOTIDE SEQUENCE</scope>
    <source>
        <strain evidence="15">BECK_SA2B12</strain>
        <strain evidence="13">BECK_SA2B15</strain>
        <strain evidence="14">BECK_SA2B20</strain>
    </source>
</reference>
<evidence type="ECO:0000256" key="8">
    <source>
        <dbReference type="ARBA" id="ARBA00023136"/>
    </source>
</evidence>
<feature type="domain" description="ABC transmembrane type-1" evidence="12">
    <location>
        <begin position="88"/>
        <end position="373"/>
    </location>
</feature>
<dbReference type="GO" id="GO:0005524">
    <property type="term" value="F:ATP binding"/>
    <property type="evidence" value="ECO:0007669"/>
    <property type="project" value="UniProtKB-KW"/>
</dbReference>
<dbReference type="InterPro" id="IPR003593">
    <property type="entry name" value="AAA+_ATPase"/>
</dbReference>
<evidence type="ECO:0000256" key="6">
    <source>
        <dbReference type="ARBA" id="ARBA00022840"/>
    </source>
</evidence>
<name>A0A450UYW3_9GAMM</name>
<organism evidence="13">
    <name type="scientific">Candidatus Kentrum eta</name>
    <dbReference type="NCBI Taxonomy" id="2126337"/>
    <lineage>
        <taxon>Bacteria</taxon>
        <taxon>Pseudomonadati</taxon>
        <taxon>Pseudomonadota</taxon>
        <taxon>Gammaproteobacteria</taxon>
        <taxon>Candidatus Kentrum</taxon>
    </lineage>
</organism>
<evidence type="ECO:0000256" key="5">
    <source>
        <dbReference type="ARBA" id="ARBA00022741"/>
    </source>
</evidence>
<feature type="transmembrane region" description="Helical" evidence="10">
    <location>
        <begin position="227"/>
        <end position="245"/>
    </location>
</feature>
<accession>A0A450UYW3</accession>
<evidence type="ECO:0000259" key="11">
    <source>
        <dbReference type="PROSITE" id="PS50893"/>
    </source>
</evidence>
<dbReference type="Pfam" id="PF00664">
    <property type="entry name" value="ABC_membrane"/>
    <property type="match status" value="1"/>
</dbReference>
<keyword evidence="2" id="KW-0813">Transport</keyword>
<evidence type="ECO:0000259" key="12">
    <source>
        <dbReference type="PROSITE" id="PS50929"/>
    </source>
</evidence>
<dbReference type="InterPro" id="IPR003439">
    <property type="entry name" value="ABC_transporter-like_ATP-bd"/>
</dbReference>
<dbReference type="InterPro" id="IPR036640">
    <property type="entry name" value="ABC1_TM_sf"/>
</dbReference>
<dbReference type="InterPro" id="IPR017871">
    <property type="entry name" value="ABC_transporter-like_CS"/>
</dbReference>
<evidence type="ECO:0000256" key="1">
    <source>
        <dbReference type="ARBA" id="ARBA00004651"/>
    </source>
</evidence>
<evidence type="ECO:0000256" key="4">
    <source>
        <dbReference type="ARBA" id="ARBA00022692"/>
    </source>
</evidence>
<gene>
    <name evidence="13" type="ORF">BECKH772A_GA0070896_1012611</name>
    <name evidence="14" type="ORF">BECKH772B_GA0070898_101378</name>
    <name evidence="15" type="ORF">BECKH772C_GA0070978_1012310</name>
</gene>
<evidence type="ECO:0000313" key="15">
    <source>
        <dbReference type="EMBL" id="VFK03308.1"/>
    </source>
</evidence>
<sequence length="660" mass="72874">MEGSSVIISPPSSRQGMPGPGARDGKNGMRETNRCLETGKASFSSLNPGDLSSDTIIVKYLPTHFPEDPTFLRLLRYALVDKRTVLQALSLLLLATGATVSGPFLIKVFIDDYLIPGLWDARAMATLVVVYILAQLVGAGAAYRQALLFNTIALGVIQRLREQVFSHVSALPVAYFDKNRTGALTSRITNDTEAIKNLYVNVISFFVRNIVRMIGILMAMALLDIRLMGICVTLIPAAIVLMVIYRRLSTPIFRRVRALLGEINGKLNETIGGMSVIQLTNQQRGFQQEFARASTHHYRAKTKEVMVNAFLLHPLVNLFQMLLLAGLLLRFGWLELATVGAVQVGVLYAFINYLGNLTTPLSEMTARLTMAQQALVSADRLFQLLHEPTAEPAGSVKFPDNNRLVLDIRRFGYDGKKDVLRDIRFTVEAGEFIGIVGHTGSGKSTLLSLLMNFYPVQQGDIRIGGVPISRIGRGIRTSGGVHSGLIGFVQQDPFIFADTVANNIRMELPLGQDEIVQAAQQAQLHGMVLGLPHGYETMLTEQGKNLSAGQRQLLSLARTLARKPKILILDEATANIDSHTEALIRQSLMALRGKVTLIAIAHRLGTVKEADRLYVLHQGHVQQSGTHEELMAREGLYKHMYELQHREELTFGENQYSNPT</sequence>
<dbReference type="CDD" id="cd18544">
    <property type="entry name" value="ABC_6TM_TmrA_like"/>
    <property type="match status" value="1"/>
</dbReference>
<dbReference type="SMART" id="SM00382">
    <property type="entry name" value="AAA"/>
    <property type="match status" value="1"/>
</dbReference>
<feature type="transmembrane region" description="Helical" evidence="10">
    <location>
        <begin position="85"/>
        <end position="110"/>
    </location>
</feature>
<keyword evidence="3" id="KW-1003">Cell membrane</keyword>
<keyword evidence="4 10" id="KW-0812">Transmembrane</keyword>
<dbReference type="PANTHER" id="PTHR24221:SF430">
    <property type="entry name" value="MULTIDRUG RESISTANCE ABC TRANSPORTER ATP-BINDING_PERMEASE PROTEIN YHEH-RELATED"/>
    <property type="match status" value="1"/>
</dbReference>
<feature type="compositionally biased region" description="Polar residues" evidence="9">
    <location>
        <begin position="1"/>
        <end position="15"/>
    </location>
</feature>
<evidence type="ECO:0000256" key="7">
    <source>
        <dbReference type="ARBA" id="ARBA00022989"/>
    </source>
</evidence>
<dbReference type="Pfam" id="PF00005">
    <property type="entry name" value="ABC_tran"/>
    <property type="match status" value="1"/>
</dbReference>
<evidence type="ECO:0000256" key="3">
    <source>
        <dbReference type="ARBA" id="ARBA00022475"/>
    </source>
</evidence>
<dbReference type="GO" id="GO:0016887">
    <property type="term" value="F:ATP hydrolysis activity"/>
    <property type="evidence" value="ECO:0007669"/>
    <property type="project" value="InterPro"/>
</dbReference>
<dbReference type="InterPro" id="IPR027417">
    <property type="entry name" value="P-loop_NTPase"/>
</dbReference>
<feature type="transmembrane region" description="Helical" evidence="10">
    <location>
        <begin position="122"/>
        <end position="143"/>
    </location>
</feature>
<feature type="domain" description="ABC transporter" evidence="11">
    <location>
        <begin position="403"/>
        <end position="643"/>
    </location>
</feature>
<dbReference type="Gene3D" id="3.40.50.300">
    <property type="entry name" value="P-loop containing nucleotide triphosphate hydrolases"/>
    <property type="match status" value="1"/>
</dbReference>
<dbReference type="PROSITE" id="PS50929">
    <property type="entry name" value="ABC_TM1F"/>
    <property type="match status" value="1"/>
</dbReference>
<dbReference type="SUPFAM" id="SSF90123">
    <property type="entry name" value="ABC transporter transmembrane region"/>
    <property type="match status" value="1"/>
</dbReference>
<dbReference type="EMBL" id="CAADFI010000137">
    <property type="protein sequence ID" value="VFJ98574.1"/>
    <property type="molecule type" value="Genomic_DNA"/>
</dbReference>
<dbReference type="Gene3D" id="1.20.1560.10">
    <property type="entry name" value="ABC transporter type 1, transmembrane domain"/>
    <property type="match status" value="1"/>
</dbReference>
<proteinExistence type="predicted"/>
<evidence type="ECO:0000313" key="13">
    <source>
        <dbReference type="EMBL" id="VFJ97748.1"/>
    </source>
</evidence>
<keyword evidence="8 10" id="KW-0472">Membrane</keyword>
<dbReference type="GO" id="GO:0140359">
    <property type="term" value="F:ABC-type transporter activity"/>
    <property type="evidence" value="ECO:0007669"/>
    <property type="project" value="InterPro"/>
</dbReference>
<keyword evidence="5" id="KW-0547">Nucleotide-binding</keyword>
<keyword evidence="7 10" id="KW-1133">Transmembrane helix</keyword>
<dbReference type="AlphaFoldDB" id="A0A450UYW3"/>
<keyword evidence="6 13" id="KW-0067">ATP-binding</keyword>
<dbReference type="GO" id="GO:0034040">
    <property type="term" value="F:ATPase-coupled lipid transmembrane transporter activity"/>
    <property type="evidence" value="ECO:0007669"/>
    <property type="project" value="TreeGrafter"/>
</dbReference>
<evidence type="ECO:0000256" key="2">
    <source>
        <dbReference type="ARBA" id="ARBA00022448"/>
    </source>
</evidence>
<evidence type="ECO:0000313" key="14">
    <source>
        <dbReference type="EMBL" id="VFJ98574.1"/>
    </source>
</evidence>
<feature type="transmembrane region" description="Helical" evidence="10">
    <location>
        <begin position="333"/>
        <end position="354"/>
    </location>
</feature>
<dbReference type="GO" id="GO:0005886">
    <property type="term" value="C:plasma membrane"/>
    <property type="evidence" value="ECO:0007669"/>
    <property type="project" value="UniProtKB-SubCell"/>
</dbReference>
<dbReference type="EMBL" id="CAADFJ010000123">
    <property type="protein sequence ID" value="VFK03308.1"/>
    <property type="molecule type" value="Genomic_DNA"/>
</dbReference>
<dbReference type="PANTHER" id="PTHR24221">
    <property type="entry name" value="ATP-BINDING CASSETTE SUB-FAMILY B"/>
    <property type="match status" value="1"/>
</dbReference>
<feature type="transmembrane region" description="Helical" evidence="10">
    <location>
        <begin position="198"/>
        <end position="221"/>
    </location>
</feature>
<dbReference type="InterPro" id="IPR039421">
    <property type="entry name" value="Type_1_exporter"/>
</dbReference>
<evidence type="ECO:0000256" key="10">
    <source>
        <dbReference type="SAM" id="Phobius"/>
    </source>
</evidence>
<evidence type="ECO:0000256" key="9">
    <source>
        <dbReference type="SAM" id="MobiDB-lite"/>
    </source>
</evidence>
<protein>
    <submittedName>
        <fullName evidence="13">ATP-binding cassette, subfamily B, multidrug efflux pump</fullName>
    </submittedName>
</protein>
<dbReference type="InterPro" id="IPR011527">
    <property type="entry name" value="ABC1_TM_dom"/>
</dbReference>
<comment type="subcellular location">
    <subcellularLocation>
        <location evidence="1">Cell membrane</location>
        <topology evidence="1">Multi-pass membrane protein</topology>
    </subcellularLocation>
</comment>
<dbReference type="PROSITE" id="PS50893">
    <property type="entry name" value="ABC_TRANSPORTER_2"/>
    <property type="match status" value="1"/>
</dbReference>
<dbReference type="FunFam" id="3.40.50.300:FF:000221">
    <property type="entry name" value="Multidrug ABC transporter ATP-binding protein"/>
    <property type="match status" value="1"/>
</dbReference>
<feature type="region of interest" description="Disordered" evidence="9">
    <location>
        <begin position="1"/>
        <end position="30"/>
    </location>
</feature>
<dbReference type="SUPFAM" id="SSF52540">
    <property type="entry name" value="P-loop containing nucleoside triphosphate hydrolases"/>
    <property type="match status" value="1"/>
</dbReference>
<feature type="transmembrane region" description="Helical" evidence="10">
    <location>
        <begin position="305"/>
        <end position="327"/>
    </location>
</feature>
<dbReference type="PROSITE" id="PS00211">
    <property type="entry name" value="ABC_TRANSPORTER_1"/>
    <property type="match status" value="1"/>
</dbReference>
<dbReference type="EMBL" id="CAADFG010000126">
    <property type="protein sequence ID" value="VFJ97748.1"/>
    <property type="molecule type" value="Genomic_DNA"/>
</dbReference>